<comment type="similarity">
    <text evidence="4 13">Belongs to the TPP enzyme family.</text>
</comment>
<dbReference type="GO" id="GO:0005829">
    <property type="term" value="C:cytosol"/>
    <property type="evidence" value="ECO:0007669"/>
    <property type="project" value="TreeGrafter"/>
</dbReference>
<proteinExistence type="inferred from homology"/>
<dbReference type="EC" id="4.1.1.1" evidence="6"/>
<evidence type="ECO:0000313" key="17">
    <source>
        <dbReference type="EMBL" id="KAK9290043.1"/>
    </source>
</evidence>
<keyword evidence="11" id="KW-0456">Lyase</keyword>
<dbReference type="PIRSF" id="PIRSF036565">
    <property type="entry name" value="Pyruvt_ip_decrb"/>
    <property type="match status" value="1"/>
</dbReference>
<dbReference type="GO" id="GO:0004737">
    <property type="term" value="F:pyruvate decarboxylase activity"/>
    <property type="evidence" value="ECO:0007669"/>
    <property type="project" value="UniProtKB-EC"/>
</dbReference>
<dbReference type="EMBL" id="JBBPBK010000002">
    <property type="protein sequence ID" value="KAK9290043.1"/>
    <property type="molecule type" value="Genomic_DNA"/>
</dbReference>
<dbReference type="InterPro" id="IPR012001">
    <property type="entry name" value="Thiamin_PyroP_enz_TPP-bd_dom"/>
</dbReference>
<evidence type="ECO:0000256" key="2">
    <source>
        <dbReference type="ARBA" id="ARBA00001920"/>
    </source>
</evidence>
<accession>A0AAP0S376</accession>
<dbReference type="GO" id="GO:0000949">
    <property type="term" value="P:aromatic amino acid family catabolic process to alcohol via Ehrlich pathway"/>
    <property type="evidence" value="ECO:0007669"/>
    <property type="project" value="TreeGrafter"/>
</dbReference>
<feature type="domain" description="Thiamine pyrophosphate enzyme central" evidence="14">
    <location>
        <begin position="169"/>
        <end position="280"/>
    </location>
</feature>
<dbReference type="InterPro" id="IPR012110">
    <property type="entry name" value="PDC/IPDC-like"/>
</dbReference>
<comment type="cofactor">
    <cofactor evidence="12">
        <name>Mg(2+)</name>
        <dbReference type="ChEBI" id="CHEBI:18420"/>
    </cofactor>
    <text evidence="12">Binds 1 Mg(2+) per subunit.</text>
</comment>
<reference evidence="17 18" key="1">
    <citation type="journal article" date="2024" name="Plant J.">
        <title>Genome sequences and population genomics reveal climatic adaptation and genomic divergence between two closely related sweetgum species.</title>
        <authorList>
            <person name="Xu W.Q."/>
            <person name="Ren C.Q."/>
            <person name="Zhang X.Y."/>
            <person name="Comes H.P."/>
            <person name="Liu X.H."/>
            <person name="Li Y.G."/>
            <person name="Kettle C.J."/>
            <person name="Jalonen R."/>
            <person name="Gaisberger H."/>
            <person name="Ma Y.Z."/>
            <person name="Qiu Y.X."/>
        </authorList>
    </citation>
    <scope>NUCLEOTIDE SEQUENCE [LARGE SCALE GENOMIC DNA]</scope>
    <source>
        <strain evidence="17">Hangzhou</strain>
    </source>
</reference>
<dbReference type="Gene3D" id="3.40.50.1220">
    <property type="entry name" value="TPP-binding domain"/>
    <property type="match status" value="1"/>
</dbReference>
<dbReference type="GO" id="GO:0030976">
    <property type="term" value="F:thiamine pyrophosphate binding"/>
    <property type="evidence" value="ECO:0007669"/>
    <property type="project" value="InterPro"/>
</dbReference>
<evidence type="ECO:0000259" key="15">
    <source>
        <dbReference type="Pfam" id="PF02775"/>
    </source>
</evidence>
<dbReference type="PANTHER" id="PTHR43452">
    <property type="entry name" value="PYRUVATE DECARBOXYLASE"/>
    <property type="match status" value="1"/>
</dbReference>
<evidence type="ECO:0000256" key="1">
    <source>
        <dbReference type="ARBA" id="ARBA00001041"/>
    </source>
</evidence>
<feature type="domain" description="Thiamine pyrophosphate enzyme N-terminal TPP-binding" evidence="16">
    <location>
        <begin position="30"/>
        <end position="77"/>
    </location>
</feature>
<comment type="catalytic activity">
    <reaction evidence="1">
        <text>a 2-oxocarboxylate + H(+) = an aldehyde + CO2</text>
        <dbReference type="Rhea" id="RHEA:11628"/>
        <dbReference type="ChEBI" id="CHEBI:15378"/>
        <dbReference type="ChEBI" id="CHEBI:16526"/>
        <dbReference type="ChEBI" id="CHEBI:17478"/>
        <dbReference type="ChEBI" id="CHEBI:35179"/>
        <dbReference type="EC" id="4.1.1.1"/>
    </reaction>
</comment>
<dbReference type="FunFam" id="3.40.50.1220:FF:000009">
    <property type="entry name" value="Pyruvate decarboxylase 1"/>
    <property type="match status" value="1"/>
</dbReference>
<dbReference type="InterPro" id="IPR029035">
    <property type="entry name" value="DHS-like_NAD/FAD-binding_dom"/>
</dbReference>
<feature type="binding site" evidence="12">
    <location>
        <position position="435"/>
    </location>
    <ligand>
        <name>Mg(2+)</name>
        <dbReference type="ChEBI" id="CHEBI:18420"/>
    </ligand>
</feature>
<evidence type="ECO:0000313" key="18">
    <source>
        <dbReference type="Proteomes" id="UP001415857"/>
    </source>
</evidence>
<dbReference type="PANTHER" id="PTHR43452:SF33">
    <property type="entry name" value="PYRUVATE DECARBOXYLASE"/>
    <property type="match status" value="1"/>
</dbReference>
<dbReference type="InterPro" id="IPR047214">
    <property type="entry name" value="TPP_PDC_IPDC"/>
</dbReference>
<comment type="cofactor">
    <cofactor evidence="3">
        <name>thiamine diphosphate</name>
        <dbReference type="ChEBI" id="CHEBI:58937"/>
    </cofactor>
</comment>
<dbReference type="AlphaFoldDB" id="A0AAP0S376"/>
<dbReference type="InterPro" id="IPR029061">
    <property type="entry name" value="THDP-binding"/>
</dbReference>
<dbReference type="InterPro" id="IPR011766">
    <property type="entry name" value="TPP_enzyme_TPP-bd"/>
</dbReference>
<evidence type="ECO:0000256" key="11">
    <source>
        <dbReference type="ARBA" id="ARBA00023239"/>
    </source>
</evidence>
<evidence type="ECO:0000256" key="12">
    <source>
        <dbReference type="PIRSR" id="PIRSR036565-2"/>
    </source>
</evidence>
<evidence type="ECO:0000256" key="13">
    <source>
        <dbReference type="RuleBase" id="RU362132"/>
    </source>
</evidence>
<evidence type="ECO:0000256" key="8">
    <source>
        <dbReference type="ARBA" id="ARBA00022793"/>
    </source>
</evidence>
<organism evidence="17 18">
    <name type="scientific">Liquidambar formosana</name>
    <name type="common">Formosan gum</name>
    <dbReference type="NCBI Taxonomy" id="63359"/>
    <lineage>
        <taxon>Eukaryota</taxon>
        <taxon>Viridiplantae</taxon>
        <taxon>Streptophyta</taxon>
        <taxon>Embryophyta</taxon>
        <taxon>Tracheophyta</taxon>
        <taxon>Spermatophyta</taxon>
        <taxon>Magnoliopsida</taxon>
        <taxon>eudicotyledons</taxon>
        <taxon>Gunneridae</taxon>
        <taxon>Pentapetalae</taxon>
        <taxon>Saxifragales</taxon>
        <taxon>Altingiaceae</taxon>
        <taxon>Liquidambar</taxon>
    </lineage>
</organism>
<evidence type="ECO:0000256" key="9">
    <source>
        <dbReference type="ARBA" id="ARBA00022842"/>
    </source>
</evidence>
<dbReference type="Pfam" id="PF02776">
    <property type="entry name" value="TPP_enzyme_N"/>
    <property type="match status" value="1"/>
</dbReference>
<comment type="caution">
    <text evidence="17">The sequence shown here is derived from an EMBL/GenBank/DDBJ whole genome shotgun (WGS) entry which is preliminary data.</text>
</comment>
<dbReference type="InterPro" id="IPR012000">
    <property type="entry name" value="Thiamin_PyroP_enz_cen_dom"/>
</dbReference>
<sequence length="537" mass="58654">MAKYVLNNAFALDQMVIKPTVSIYCGHDDWSRGVAACPVTFTVGGLGVLNAIAGAYSDSLPVICIVGGPDSNDYGTNRILHHTIGLPGFSQELRCFQTVTCYQAVVNHLEDAHKQIDAAIAACMKESKPVHISISCNLSAIPHPTFIHEPVPFFLAPKLSNQVDLEVAVEAAAEFLNKAVKPVLVGGPNLRVAKACDAFVELADACGYPLAVMPSAKGVVPEHHPHFIGTYWGAVSTAFCAEIVESADVYKFAGPVFNDLSSVGYSLLIKKEKAIIVQPQGVLIGNGPTFGCIMMDFFQALAKRLKHNRTVYENYHRIYVPEGVLLQCEPREALRINFLFKHIQKMLPSGTAVLADAGDSWFNCQKLKLLQGCKYEFQMQYGSIGWSVGETLGYAQATPNKRVIACIGDGSFQTAQDVSTMLRCSQRSIIFLFNNGGYTTGVEIHDGPCNVIKNWNYTGLVDAIHNGEVHCEEEDVAAIETATEEEEYCLCFTEAIVHKEDTSKELLELGSRLVAANGRPSNPQQISFRCSKNKLFC</sequence>
<evidence type="ECO:0000259" key="16">
    <source>
        <dbReference type="Pfam" id="PF02776"/>
    </source>
</evidence>
<gene>
    <name evidence="17" type="ORF">L1049_008206</name>
</gene>
<dbReference type="CDD" id="cd02005">
    <property type="entry name" value="TPP_PDC_IPDC"/>
    <property type="match status" value="1"/>
</dbReference>
<evidence type="ECO:0000256" key="3">
    <source>
        <dbReference type="ARBA" id="ARBA00001964"/>
    </source>
</evidence>
<dbReference type="Proteomes" id="UP001415857">
    <property type="component" value="Unassembled WGS sequence"/>
</dbReference>
<evidence type="ECO:0000256" key="5">
    <source>
        <dbReference type="ARBA" id="ARBA00011881"/>
    </source>
</evidence>
<dbReference type="Pfam" id="PF02775">
    <property type="entry name" value="TPP_enzyme_C"/>
    <property type="match status" value="1"/>
</dbReference>
<keyword evidence="7 12" id="KW-0479">Metal-binding</keyword>
<dbReference type="Gene3D" id="3.40.50.970">
    <property type="match status" value="2"/>
</dbReference>
<evidence type="ECO:0000256" key="7">
    <source>
        <dbReference type="ARBA" id="ARBA00022723"/>
    </source>
</evidence>
<keyword evidence="18" id="KW-1185">Reference proteome</keyword>
<dbReference type="SUPFAM" id="SSF52518">
    <property type="entry name" value="Thiamin diphosphate-binding fold (THDP-binding)"/>
    <property type="match status" value="2"/>
</dbReference>
<dbReference type="Pfam" id="PF00205">
    <property type="entry name" value="TPP_enzyme_M"/>
    <property type="match status" value="1"/>
</dbReference>
<protein>
    <recommendedName>
        <fullName evidence="6">pyruvate decarboxylase</fullName>
        <ecNumber evidence="6">4.1.1.1</ecNumber>
    </recommendedName>
</protein>
<evidence type="ECO:0000256" key="10">
    <source>
        <dbReference type="ARBA" id="ARBA00023052"/>
    </source>
</evidence>
<keyword evidence="9 12" id="KW-0460">Magnesium</keyword>
<feature type="binding site" evidence="12">
    <location>
        <position position="437"/>
    </location>
    <ligand>
        <name>Mg(2+)</name>
        <dbReference type="ChEBI" id="CHEBI:18420"/>
    </ligand>
</feature>
<name>A0AAP0S376_LIQFO</name>
<dbReference type="SUPFAM" id="SSF52467">
    <property type="entry name" value="DHS-like NAD/FAD-binding domain"/>
    <property type="match status" value="1"/>
</dbReference>
<evidence type="ECO:0000259" key="14">
    <source>
        <dbReference type="Pfam" id="PF00205"/>
    </source>
</evidence>
<evidence type="ECO:0000256" key="4">
    <source>
        <dbReference type="ARBA" id="ARBA00007812"/>
    </source>
</evidence>
<dbReference type="GO" id="GO:0000287">
    <property type="term" value="F:magnesium ion binding"/>
    <property type="evidence" value="ECO:0007669"/>
    <property type="project" value="InterPro"/>
</dbReference>
<feature type="binding site" evidence="12">
    <location>
        <position position="409"/>
    </location>
    <ligand>
        <name>Mg(2+)</name>
        <dbReference type="ChEBI" id="CHEBI:18420"/>
    </ligand>
</feature>
<comment type="cofactor">
    <cofactor evidence="2">
        <name>a metal cation</name>
        <dbReference type="ChEBI" id="CHEBI:25213"/>
    </cofactor>
</comment>
<comment type="subunit">
    <text evidence="5">Homotetramer.</text>
</comment>
<keyword evidence="10 13" id="KW-0786">Thiamine pyrophosphate</keyword>
<keyword evidence="8" id="KW-0210">Decarboxylase</keyword>
<evidence type="ECO:0000256" key="6">
    <source>
        <dbReference type="ARBA" id="ARBA00013202"/>
    </source>
</evidence>
<feature type="domain" description="Thiamine pyrophosphate enzyme TPP-binding" evidence="15">
    <location>
        <begin position="377"/>
        <end position="439"/>
    </location>
</feature>